<name>A0A918FSH3_9ACTN</name>
<feature type="domain" description="Ketosynthase family 3 (KS3)" evidence="8">
    <location>
        <begin position="127"/>
        <end position="552"/>
    </location>
</feature>
<dbReference type="InterPro" id="IPR006162">
    <property type="entry name" value="Ppantetheine_attach_site"/>
</dbReference>
<dbReference type="InterPro" id="IPR036736">
    <property type="entry name" value="ACP-like_sf"/>
</dbReference>
<dbReference type="InterPro" id="IPR016036">
    <property type="entry name" value="Malonyl_transacylase_ACP-bd"/>
</dbReference>
<protein>
    <submittedName>
        <fullName evidence="9">Phthiocerol synthesis polyketide synthase type I PpsD</fullName>
    </submittedName>
</protein>
<feature type="region of interest" description="Disordered" evidence="6">
    <location>
        <begin position="1145"/>
        <end position="1175"/>
    </location>
</feature>
<dbReference type="GO" id="GO:0004312">
    <property type="term" value="F:fatty acid synthase activity"/>
    <property type="evidence" value="ECO:0007669"/>
    <property type="project" value="TreeGrafter"/>
</dbReference>
<dbReference type="InterPro" id="IPR009081">
    <property type="entry name" value="PP-bd_ACP"/>
</dbReference>
<dbReference type="InterPro" id="IPR016035">
    <property type="entry name" value="Acyl_Trfase/lysoPLipase"/>
</dbReference>
<proteinExistence type="predicted"/>
<dbReference type="SUPFAM" id="SSF47336">
    <property type="entry name" value="ACP-like"/>
    <property type="match status" value="3"/>
</dbReference>
<dbReference type="SMART" id="SM00825">
    <property type="entry name" value="PKS_KS"/>
    <property type="match status" value="1"/>
</dbReference>
<evidence type="ECO:0000256" key="6">
    <source>
        <dbReference type="SAM" id="MobiDB-lite"/>
    </source>
</evidence>
<dbReference type="FunFam" id="3.40.47.10:FF:000019">
    <property type="entry name" value="Polyketide synthase type I"/>
    <property type="match status" value="1"/>
</dbReference>
<dbReference type="RefSeq" id="WP_190148464.1">
    <property type="nucleotide sequence ID" value="NZ_BMTL01000005.1"/>
</dbReference>
<feature type="domain" description="Carrier" evidence="7">
    <location>
        <begin position="1869"/>
        <end position="1947"/>
    </location>
</feature>
<dbReference type="InterPro" id="IPR014030">
    <property type="entry name" value="Ketoacyl_synth_N"/>
</dbReference>
<dbReference type="InterPro" id="IPR020806">
    <property type="entry name" value="PKS_PP-bd"/>
</dbReference>
<evidence type="ECO:0000256" key="1">
    <source>
        <dbReference type="ARBA" id="ARBA00022450"/>
    </source>
</evidence>
<dbReference type="InterPro" id="IPR018201">
    <property type="entry name" value="Ketoacyl_synth_AS"/>
</dbReference>
<dbReference type="InterPro" id="IPR029058">
    <property type="entry name" value="AB_hydrolase_fold"/>
</dbReference>
<comment type="caution">
    <text evidence="9">The sequence shown here is derived from an EMBL/GenBank/DDBJ whole genome shotgun (WGS) entry which is preliminary data.</text>
</comment>
<dbReference type="InterPro" id="IPR036291">
    <property type="entry name" value="NAD(P)-bd_dom_sf"/>
</dbReference>
<feature type="region of interest" description="Disordered" evidence="6">
    <location>
        <begin position="95"/>
        <end position="125"/>
    </location>
</feature>
<evidence type="ECO:0000256" key="4">
    <source>
        <dbReference type="ARBA" id="ARBA00023194"/>
    </source>
</evidence>
<dbReference type="InterPro" id="IPR057326">
    <property type="entry name" value="KR_dom"/>
</dbReference>
<dbReference type="Pfam" id="PF00109">
    <property type="entry name" value="ketoacyl-synt"/>
    <property type="match status" value="1"/>
</dbReference>
<dbReference type="SUPFAM" id="SSF53901">
    <property type="entry name" value="Thiolase-like"/>
    <property type="match status" value="1"/>
</dbReference>
<dbReference type="Gene3D" id="3.40.50.720">
    <property type="entry name" value="NAD(P)-binding Rossmann-like Domain"/>
    <property type="match status" value="1"/>
</dbReference>
<dbReference type="EMBL" id="BMTL01000005">
    <property type="protein sequence ID" value="GGR76965.1"/>
    <property type="molecule type" value="Genomic_DNA"/>
</dbReference>
<dbReference type="SMART" id="SM00827">
    <property type="entry name" value="PKS_AT"/>
    <property type="match status" value="1"/>
</dbReference>
<accession>A0A918FSH3</accession>
<keyword evidence="10" id="KW-1185">Reference proteome</keyword>
<dbReference type="InterPro" id="IPR014031">
    <property type="entry name" value="Ketoacyl_synth_C"/>
</dbReference>
<dbReference type="Gene3D" id="3.40.47.10">
    <property type="match status" value="1"/>
</dbReference>
<evidence type="ECO:0000259" key="7">
    <source>
        <dbReference type="PROSITE" id="PS50075"/>
    </source>
</evidence>
<organism evidence="9 10">
    <name type="scientific">Streptomyces humidus</name>
    <dbReference type="NCBI Taxonomy" id="52259"/>
    <lineage>
        <taxon>Bacteria</taxon>
        <taxon>Bacillati</taxon>
        <taxon>Actinomycetota</taxon>
        <taxon>Actinomycetes</taxon>
        <taxon>Kitasatosporales</taxon>
        <taxon>Streptomycetaceae</taxon>
        <taxon>Streptomyces</taxon>
    </lineage>
</organism>
<dbReference type="CDD" id="cd00833">
    <property type="entry name" value="PKS"/>
    <property type="match status" value="1"/>
</dbReference>
<dbReference type="GO" id="GO:0031177">
    <property type="term" value="F:phosphopantetheine binding"/>
    <property type="evidence" value="ECO:0007669"/>
    <property type="project" value="InterPro"/>
</dbReference>
<dbReference type="GO" id="GO:0004315">
    <property type="term" value="F:3-oxoacyl-[acyl-carrier-protein] synthase activity"/>
    <property type="evidence" value="ECO:0007669"/>
    <property type="project" value="InterPro"/>
</dbReference>
<dbReference type="SUPFAM" id="SSF55048">
    <property type="entry name" value="Probable ACP-binding domain of malonyl-CoA ACP transacylase"/>
    <property type="match status" value="1"/>
</dbReference>
<dbReference type="InterPro" id="IPR020841">
    <property type="entry name" value="PKS_Beta-ketoAc_synthase_dom"/>
</dbReference>
<dbReference type="Pfam" id="PF02801">
    <property type="entry name" value="Ketoacyl-synt_C"/>
    <property type="match status" value="1"/>
</dbReference>
<dbReference type="PANTHER" id="PTHR43775:SF37">
    <property type="entry name" value="SI:DKEY-61P9.11"/>
    <property type="match status" value="1"/>
</dbReference>
<dbReference type="Pfam" id="PF16197">
    <property type="entry name" value="KAsynt_C_assoc"/>
    <property type="match status" value="1"/>
</dbReference>
<feature type="region of interest" description="Disordered" evidence="6">
    <location>
        <begin position="166"/>
        <end position="185"/>
    </location>
</feature>
<reference evidence="9" key="1">
    <citation type="journal article" date="2014" name="Int. J. Syst. Evol. Microbiol.">
        <title>Complete genome sequence of Corynebacterium casei LMG S-19264T (=DSM 44701T), isolated from a smear-ripened cheese.</title>
        <authorList>
            <consortium name="US DOE Joint Genome Institute (JGI-PGF)"/>
            <person name="Walter F."/>
            <person name="Albersmeier A."/>
            <person name="Kalinowski J."/>
            <person name="Ruckert C."/>
        </authorList>
    </citation>
    <scope>NUCLEOTIDE SEQUENCE</scope>
    <source>
        <strain evidence="9">JCM 4386</strain>
    </source>
</reference>
<dbReference type="InterPro" id="IPR014043">
    <property type="entry name" value="Acyl_transferase_dom"/>
</dbReference>
<dbReference type="PANTHER" id="PTHR43775">
    <property type="entry name" value="FATTY ACID SYNTHASE"/>
    <property type="match status" value="1"/>
</dbReference>
<dbReference type="Gene3D" id="3.30.70.250">
    <property type="entry name" value="Malonyl-CoA ACP transacylase, ACP-binding"/>
    <property type="match status" value="1"/>
</dbReference>
<keyword evidence="4" id="KW-0045">Antibiotic biosynthesis</keyword>
<dbReference type="PROSITE" id="PS00012">
    <property type="entry name" value="PHOSPHOPANTETHEINE"/>
    <property type="match status" value="1"/>
</dbReference>
<dbReference type="SMART" id="SM00823">
    <property type="entry name" value="PKS_PP"/>
    <property type="match status" value="3"/>
</dbReference>
<dbReference type="Gene3D" id="1.10.1200.10">
    <property type="entry name" value="ACP-like"/>
    <property type="match status" value="3"/>
</dbReference>
<evidence type="ECO:0000256" key="5">
    <source>
        <dbReference type="ARBA" id="ARBA00023315"/>
    </source>
</evidence>
<dbReference type="Pfam" id="PF08659">
    <property type="entry name" value="KR"/>
    <property type="match status" value="1"/>
</dbReference>
<dbReference type="InterPro" id="IPR001031">
    <property type="entry name" value="Thioesterase"/>
</dbReference>
<keyword evidence="5" id="KW-0012">Acyltransferase</keyword>
<dbReference type="InterPro" id="IPR016039">
    <property type="entry name" value="Thiolase-like"/>
</dbReference>
<feature type="region of interest" description="Disordered" evidence="6">
    <location>
        <begin position="1839"/>
        <end position="1873"/>
    </location>
</feature>
<evidence type="ECO:0000313" key="10">
    <source>
        <dbReference type="Proteomes" id="UP000606194"/>
    </source>
</evidence>
<reference evidence="9" key="2">
    <citation type="submission" date="2020-09" db="EMBL/GenBank/DDBJ databases">
        <authorList>
            <person name="Sun Q."/>
            <person name="Ohkuma M."/>
        </authorList>
    </citation>
    <scope>NUCLEOTIDE SEQUENCE</scope>
    <source>
        <strain evidence="9">JCM 4386</strain>
    </source>
</reference>
<sequence length="2223" mass="235882">MEPGSETAAEAGYGPASASQLRLTLRELVSQTCGIPEKELDDTRPLVEYGLTSRAAVGLAGQLEQLLHIALPATLLWESPTVERLVQHLVAIQEPDEAPQQAHPSGVLPETARAEEEDDARDAASGAGSVAVIGVGCRLPGGISGPEAFWKHLLAGSDLVGHASSSRRRAFAPVPGTDTQPEQPAHQGAFLDDIEAFDADHFGITPREAEVMDPQQRLLLEVTCEALDHAGLPAHALGDSDTGVFVGLSALEYGHLTTADPTRLTPWTSTGAAGSIAANRLSYLFDLHGPSVTIDSACSSSLVAVHQACRSLLSRDCDTALAAGVNVLLSPTVTASFEQAGALAADGRCKPFDAAADGIARGEGCGVVVLKRLADAQRDGDRILAVIKGTAVNNDGRSAGLMAPNPAAQESLLRRALDNAEVEPGSIDYVETHGTGTLLGDPIEAGSLGTVLGRGRPAERPLLIGSVKSNLAHLEGASGVVGLIKTVLALHHHQLPPSLHFHRPNPHIDFTGLRLRVVTTPTAWPQHGSRPARAGVSAFGFGGTNAHVILEQAPAGPDGSRAAQPRTDDEHGEDPHVLVVSARSKERISDAAAGLARLTAAVDAPALQDIAHTLARHRRGPACAAVVARTHQQATTLLTALARGEEAPGLVSPCSGDPTVHPTSDIRRPVFVFSGHGSQWHGMGAGLLRHDSRFAAIVHDMDPDYLAEAGVRLSDMLSRQAADGDVDHVQPLLFGMQIALARTLEAYGVHPGAVIGHSMGEVSAAVTAGALELTDGLRVVLRRSAELTVIDSQGIGAMAAVQLPVEDRMRVLSRFPGVEIAVHSSPRRCTVAGPADSVRQLVDELTARGAFARLLNVGGAGHSPAVDPAVPRLREALNGLRPGKAKTAWYNTVLDDPRANVCPDSEYWCANLRRPVRLHQAVEAAATDGNDLFLEVSPHPIALMPLSETLQEVGDPAQAVVIPTLRKEGDEAVDLRTALAQLHFAGVQLDEASLWPAGARIALPSPAWRHKSYWFGHRGSTSAASSPSHTVLGRRTDDPRTDAVLWQTDLGTAHADAPRRHLHGRPVLTLPAAAALMTAAVQENHEHDPVTDVCLEELVVHRWLPIAGSTPVTLLWEPSGGHAKATINARGTDGVWHCYASARIHTRPSPPAEDTSGTSPLLTSRWDPGADGESATPGHGELLAALLYAPAGTIAEGPEDNLPRGATSETVPTAVRRLHLHNPAAEGPFTIEAFPAPLDAVPPDGPGLRWNVVATGTRTRITAEGVELRPSEHEDVPKPLEALTYDIQWQKSPPLLPGHLDHALLLADEPVTGADSTVTALGSALRQKQVRTTTGTGSPDHLDQLLEDWLGNTPSEGPGAVVLLLSRPADPHDAGALHTATRVARRLASVTPGQQHPRLWLVTERARSTSPDEAGEPPLASLRGLVRVLSLEEPGLRASLVDIDTSRDSIEDLAQELLGDSPEDEVAWRAGTRLVARLARADLTARQHTVPFARRDAAYIITGGLTGLGLATARRLADQGAGRLVLNGRRPPTPEVQQVISELLAGGTSTTVVRGDITDPEVATHLVRAALSEGHALRGVAHCAGVLHDRMLTDLDITDIDTVLRPKVLGALHLDKALTSHDLDWWVFYSSAAALLGSPGQSGYAAANAWLDAMAQRRRAEGKPALSIAWGPWSGIGAAPADRSTALEPITVSEGLDALQALIVHNRTYTGVVYLDGERITEAFPSLSDIPFFADALQGDAGVHDDWPGADRIDTLGDNAADKVYERLVKRTAAIMGFSVPDLSETVPLPALGLDSLMAVRIRNAARQDFAVELPADLMLRGATLCDIGEAVLDGLGLSGATRHTETPPPPPDTTAVRPAPSPLPTTIQPRDPAERLVAGAWTEVLHSPPVDVRADLVSCGGDRSTAERLIEAINRRLGDARLDLTAEAVLTHRTVAALAELVRPAVNPTGESVLTTLRPPGSGSSRLPLFTFHPAGGPTSVYRPLTQLLPADQAVYGMERLSTVDSMEEKAAHYLRLIRDIQPEGPYQLLGWSFGGCLAYETALQLQAADETVGFLGLIDTILPAALPGLHSQDVLLERFGRFAEYVQKTYGHELRLPYDELAATPDEQQIDVIMRMVAQAGLDMSPGIMEHQRTSYVDARVGERYTPRPYNGHVVLYRAQQAQPLTTALDPRYLRTEADLGWAPLCPSLEIIPVEGDHLSLIDPPHVTTIAKHLARSLTAG</sequence>
<evidence type="ECO:0000256" key="3">
    <source>
        <dbReference type="ARBA" id="ARBA00022679"/>
    </source>
</evidence>
<dbReference type="Proteomes" id="UP000606194">
    <property type="component" value="Unassembled WGS sequence"/>
</dbReference>
<feature type="region of interest" description="Disordered" evidence="6">
    <location>
        <begin position="554"/>
        <end position="574"/>
    </location>
</feature>
<dbReference type="InterPro" id="IPR001227">
    <property type="entry name" value="Ac_transferase_dom_sf"/>
</dbReference>
<dbReference type="SUPFAM" id="SSF52151">
    <property type="entry name" value="FabD/lysophospholipase-like"/>
    <property type="match status" value="1"/>
</dbReference>
<feature type="domain" description="Carrier" evidence="7">
    <location>
        <begin position="1759"/>
        <end position="1836"/>
    </location>
</feature>
<dbReference type="GO" id="GO:0006633">
    <property type="term" value="P:fatty acid biosynthetic process"/>
    <property type="evidence" value="ECO:0007669"/>
    <property type="project" value="InterPro"/>
</dbReference>
<dbReference type="InterPro" id="IPR032821">
    <property type="entry name" value="PKS_assoc"/>
</dbReference>
<keyword evidence="3" id="KW-0808">Transferase</keyword>
<feature type="domain" description="Carrier" evidence="7">
    <location>
        <begin position="16"/>
        <end position="93"/>
    </location>
</feature>
<evidence type="ECO:0000259" key="8">
    <source>
        <dbReference type="PROSITE" id="PS52004"/>
    </source>
</evidence>
<dbReference type="CDD" id="cd08955">
    <property type="entry name" value="KR_2_FAS_SDR_x"/>
    <property type="match status" value="1"/>
</dbReference>
<dbReference type="SUPFAM" id="SSF53474">
    <property type="entry name" value="alpha/beta-Hydrolases"/>
    <property type="match status" value="1"/>
</dbReference>
<dbReference type="PROSITE" id="PS00606">
    <property type="entry name" value="KS3_1"/>
    <property type="match status" value="1"/>
</dbReference>
<dbReference type="Pfam" id="PF00975">
    <property type="entry name" value="Thioesterase"/>
    <property type="match status" value="1"/>
</dbReference>
<dbReference type="Gene3D" id="3.40.50.1820">
    <property type="entry name" value="alpha/beta hydrolase"/>
    <property type="match status" value="1"/>
</dbReference>
<dbReference type="Gene3D" id="3.40.366.10">
    <property type="entry name" value="Malonyl-Coenzyme A Acyl Carrier Protein, domain 2"/>
    <property type="match status" value="1"/>
</dbReference>
<keyword evidence="2" id="KW-0597">Phosphoprotein</keyword>
<dbReference type="Pfam" id="PF00698">
    <property type="entry name" value="Acyl_transf_1"/>
    <property type="match status" value="1"/>
</dbReference>
<dbReference type="PROSITE" id="PS50075">
    <property type="entry name" value="CARRIER"/>
    <property type="match status" value="3"/>
</dbReference>
<dbReference type="GO" id="GO:0033068">
    <property type="term" value="P:macrolide biosynthetic process"/>
    <property type="evidence" value="ECO:0007669"/>
    <property type="project" value="UniProtKB-ARBA"/>
</dbReference>
<dbReference type="SMART" id="SM01294">
    <property type="entry name" value="PKS_PP_betabranch"/>
    <property type="match status" value="1"/>
</dbReference>
<dbReference type="SUPFAM" id="SSF51735">
    <property type="entry name" value="NAD(P)-binding Rossmann-fold domains"/>
    <property type="match status" value="2"/>
</dbReference>
<dbReference type="InterPro" id="IPR013968">
    <property type="entry name" value="PKS_KR"/>
</dbReference>
<evidence type="ECO:0000313" key="9">
    <source>
        <dbReference type="EMBL" id="GGR76965.1"/>
    </source>
</evidence>
<dbReference type="SMART" id="SM00822">
    <property type="entry name" value="PKS_KR"/>
    <property type="match status" value="1"/>
</dbReference>
<keyword evidence="1" id="KW-0596">Phosphopantetheine</keyword>
<dbReference type="PROSITE" id="PS52004">
    <property type="entry name" value="KS3_2"/>
    <property type="match status" value="1"/>
</dbReference>
<evidence type="ECO:0000256" key="2">
    <source>
        <dbReference type="ARBA" id="ARBA00022553"/>
    </source>
</evidence>
<gene>
    <name evidence="9" type="primary">ppsD</name>
    <name evidence="9" type="ORF">GCM10010269_15230</name>
</gene>
<dbReference type="Pfam" id="PF00550">
    <property type="entry name" value="PP-binding"/>
    <property type="match status" value="2"/>
</dbReference>
<dbReference type="InterPro" id="IPR050091">
    <property type="entry name" value="PKS_NRPS_Biosynth_Enz"/>
</dbReference>